<dbReference type="AlphaFoldDB" id="A0A8J7GHS7"/>
<evidence type="ECO:0000256" key="8">
    <source>
        <dbReference type="SAM" id="Coils"/>
    </source>
</evidence>
<dbReference type="GO" id="GO:0015031">
    <property type="term" value="P:protein transport"/>
    <property type="evidence" value="ECO:0007669"/>
    <property type="project" value="UniProtKB-KW"/>
</dbReference>
<keyword evidence="3" id="KW-0813">Transport</keyword>
<gene>
    <name evidence="10" type="primary">fliH</name>
    <name evidence="10" type="ORF">IRY55_01090</name>
</gene>
<dbReference type="InterPro" id="IPR018035">
    <property type="entry name" value="Flagellar_FliH/T3SS_HrpE"/>
</dbReference>
<dbReference type="PANTHER" id="PTHR34982">
    <property type="entry name" value="YOP PROTEINS TRANSLOCATION PROTEIN L"/>
    <property type="match status" value="1"/>
</dbReference>
<comment type="caution">
    <text evidence="10">The sequence shown here is derived from an EMBL/GenBank/DDBJ whole genome shotgun (WGS) entry which is preliminary data.</text>
</comment>
<dbReference type="RefSeq" id="WP_194561411.1">
    <property type="nucleotide sequence ID" value="NZ_JADKPV010000001.1"/>
</dbReference>
<evidence type="ECO:0000256" key="7">
    <source>
        <dbReference type="NCBIfam" id="TIGR03825"/>
    </source>
</evidence>
<feature type="domain" description="Flagellar assembly protein FliH/Type III secretion system HrpE" evidence="9">
    <location>
        <begin position="122"/>
        <end position="248"/>
    </location>
</feature>
<evidence type="ECO:0000256" key="1">
    <source>
        <dbReference type="ARBA" id="ARBA00003041"/>
    </source>
</evidence>
<evidence type="ECO:0000256" key="3">
    <source>
        <dbReference type="ARBA" id="ARBA00022448"/>
    </source>
</evidence>
<dbReference type="InterPro" id="IPR022524">
    <property type="entry name" value="FliH_Bacilli"/>
</dbReference>
<name>A0A8J7GHS7_9BACL</name>
<dbReference type="GO" id="GO:0044781">
    <property type="term" value="P:bacterial-type flagellum organization"/>
    <property type="evidence" value="ECO:0007669"/>
    <property type="project" value="UniProtKB-KW"/>
</dbReference>
<comment type="similarity">
    <text evidence="2">Belongs to the FliH family.</text>
</comment>
<evidence type="ECO:0000313" key="10">
    <source>
        <dbReference type="EMBL" id="MBF4499940.1"/>
    </source>
</evidence>
<accession>A0A8J7GHS7</accession>
<dbReference type="InterPro" id="IPR051472">
    <property type="entry name" value="T3SS_Stator/FliH"/>
</dbReference>
<dbReference type="PANTHER" id="PTHR34982:SF1">
    <property type="entry name" value="FLAGELLAR ASSEMBLY PROTEIN FLIH"/>
    <property type="match status" value="1"/>
</dbReference>
<dbReference type="EMBL" id="JADKPV010000001">
    <property type="protein sequence ID" value="MBF4499940.1"/>
    <property type="molecule type" value="Genomic_DNA"/>
</dbReference>
<reference evidence="10" key="1">
    <citation type="submission" date="2020-11" db="EMBL/GenBank/DDBJ databases">
        <title>Multidrug resistant novel bacterium Savagea serpentis sp. nov., isolated from the scats of a vine snake (Ahaetulla nasuta).</title>
        <authorList>
            <person name="Venkata Ramana V."/>
            <person name="Vikas Patil S."/>
            <person name="Yogita Lugani V."/>
        </authorList>
    </citation>
    <scope>NUCLEOTIDE SEQUENCE</scope>
    <source>
        <strain evidence="10">SN6</strain>
    </source>
</reference>
<keyword evidence="11" id="KW-1185">Reference proteome</keyword>
<evidence type="ECO:0000256" key="2">
    <source>
        <dbReference type="ARBA" id="ARBA00006602"/>
    </source>
</evidence>
<keyword evidence="10" id="KW-0282">Flagellum</keyword>
<feature type="coiled-coil region" evidence="8">
    <location>
        <begin position="109"/>
        <end position="136"/>
    </location>
</feature>
<proteinExistence type="inferred from homology"/>
<dbReference type="Proteomes" id="UP000622653">
    <property type="component" value="Unassembled WGS sequence"/>
</dbReference>
<sequence>MSRIIRSYKYVPVEKKAHIPIRTFEQEPIEKDEEVVETIDVHAQRQALQRERENMLRKVEVEISEIRSQTEHMRQIALEDIHTMRKAWDEEKVQLEKQAYDEGYEAGYNQGLQEAHAAWKEKIEEANRIVERAAADGVKYREEQEFVILHMAMQAAERILNITLERDEEVYLDVVKRALKEAREMKEIKLYVSLKYYEVVSRSREELVEIFPSDIPFLIFANDDFEDEECYIETNHGRIVVTIDEQLKVLKEQLIEILESGD</sequence>
<keyword evidence="10" id="KW-0966">Cell projection</keyword>
<comment type="function">
    <text evidence="1">Needed for flagellar regrowth and assembly.</text>
</comment>
<evidence type="ECO:0000256" key="6">
    <source>
        <dbReference type="ARBA" id="ARBA00023225"/>
    </source>
</evidence>
<dbReference type="Pfam" id="PF02108">
    <property type="entry name" value="FliH"/>
    <property type="match status" value="1"/>
</dbReference>
<keyword evidence="5" id="KW-0653">Protein transport</keyword>
<dbReference type="GO" id="GO:0005829">
    <property type="term" value="C:cytosol"/>
    <property type="evidence" value="ECO:0007669"/>
    <property type="project" value="TreeGrafter"/>
</dbReference>
<keyword evidence="8" id="KW-0175">Coiled coil</keyword>
<dbReference type="NCBIfam" id="TIGR03825">
    <property type="entry name" value="FliH_bacil"/>
    <property type="match status" value="1"/>
</dbReference>
<evidence type="ECO:0000256" key="5">
    <source>
        <dbReference type="ARBA" id="ARBA00022927"/>
    </source>
</evidence>
<organism evidence="10 11">
    <name type="scientific">Savagea serpentis</name>
    <dbReference type="NCBI Taxonomy" id="2785297"/>
    <lineage>
        <taxon>Bacteria</taxon>
        <taxon>Bacillati</taxon>
        <taxon>Bacillota</taxon>
        <taxon>Bacilli</taxon>
        <taxon>Bacillales</taxon>
        <taxon>Caryophanaceae</taxon>
        <taxon>Savagea</taxon>
    </lineage>
</organism>
<evidence type="ECO:0000313" key="11">
    <source>
        <dbReference type="Proteomes" id="UP000622653"/>
    </source>
</evidence>
<evidence type="ECO:0000256" key="4">
    <source>
        <dbReference type="ARBA" id="ARBA00022795"/>
    </source>
</evidence>
<keyword evidence="6" id="KW-1006">Bacterial flagellum protein export</keyword>
<keyword evidence="4" id="KW-1005">Bacterial flagellum biogenesis</keyword>
<protein>
    <recommendedName>
        <fullName evidence="7">Flagellar assembly protein FliH</fullName>
    </recommendedName>
</protein>
<evidence type="ECO:0000259" key="9">
    <source>
        <dbReference type="Pfam" id="PF02108"/>
    </source>
</evidence>
<keyword evidence="10" id="KW-0969">Cilium</keyword>